<proteinExistence type="predicted"/>
<keyword evidence="1" id="KW-0472">Membrane</keyword>
<evidence type="ECO:0000313" key="2">
    <source>
        <dbReference type="EMBL" id="SPC87215.1"/>
    </source>
</evidence>
<organism evidence="2">
    <name type="scientific">Fagus sylvatica</name>
    <name type="common">Beechnut</name>
    <dbReference type="NCBI Taxonomy" id="28930"/>
    <lineage>
        <taxon>Eukaryota</taxon>
        <taxon>Viridiplantae</taxon>
        <taxon>Streptophyta</taxon>
        <taxon>Embryophyta</taxon>
        <taxon>Tracheophyta</taxon>
        <taxon>Spermatophyta</taxon>
        <taxon>Magnoliopsida</taxon>
        <taxon>eudicotyledons</taxon>
        <taxon>Gunneridae</taxon>
        <taxon>Pentapetalae</taxon>
        <taxon>rosids</taxon>
        <taxon>fabids</taxon>
        <taxon>Fagales</taxon>
        <taxon>Fagaceae</taxon>
        <taxon>Fagus</taxon>
    </lineage>
</organism>
<keyword evidence="1" id="KW-0812">Transmembrane</keyword>
<dbReference type="AlphaFoldDB" id="A0A2N9FJC9"/>
<evidence type="ECO:0000256" key="1">
    <source>
        <dbReference type="SAM" id="Phobius"/>
    </source>
</evidence>
<keyword evidence="1" id="KW-1133">Transmembrane helix</keyword>
<protein>
    <submittedName>
        <fullName evidence="2">Uncharacterized protein</fullName>
    </submittedName>
</protein>
<reference evidence="2" key="1">
    <citation type="submission" date="2018-02" db="EMBL/GenBank/DDBJ databases">
        <authorList>
            <person name="Cohen D.B."/>
            <person name="Kent A.D."/>
        </authorList>
    </citation>
    <scope>NUCLEOTIDE SEQUENCE</scope>
</reference>
<dbReference type="EMBL" id="OIVN01000903">
    <property type="protein sequence ID" value="SPC87215.1"/>
    <property type="molecule type" value="Genomic_DNA"/>
</dbReference>
<feature type="transmembrane region" description="Helical" evidence="1">
    <location>
        <begin position="20"/>
        <end position="37"/>
    </location>
</feature>
<gene>
    <name evidence="2" type="ORF">FSB_LOCUS15097</name>
</gene>
<accession>A0A2N9FJC9</accession>
<name>A0A2N9FJC9_FAGSY</name>
<sequence length="93" mass="10763">MPDTTEAVVEGAVEPTKRLVRILFFFFLTGAFGFSPVRRGWTEGELERTLQGRYGHLVAELQRTQKLMEDLLASLVRRGWTEGELREEREFGF</sequence>